<organism evidence="1 2">
    <name type="scientific">Dissostichus mawsoni</name>
    <name type="common">Antarctic cod</name>
    <dbReference type="NCBI Taxonomy" id="36200"/>
    <lineage>
        <taxon>Eukaryota</taxon>
        <taxon>Metazoa</taxon>
        <taxon>Chordata</taxon>
        <taxon>Craniata</taxon>
        <taxon>Vertebrata</taxon>
        <taxon>Euteleostomi</taxon>
        <taxon>Actinopterygii</taxon>
        <taxon>Neopterygii</taxon>
        <taxon>Teleostei</taxon>
        <taxon>Neoteleostei</taxon>
        <taxon>Acanthomorphata</taxon>
        <taxon>Eupercaria</taxon>
        <taxon>Perciformes</taxon>
        <taxon>Notothenioidei</taxon>
        <taxon>Nototheniidae</taxon>
        <taxon>Dissostichus</taxon>
    </lineage>
</organism>
<keyword evidence="2" id="KW-1185">Reference proteome</keyword>
<proteinExistence type="predicted"/>
<dbReference type="Proteomes" id="UP000518266">
    <property type="component" value="Unassembled WGS sequence"/>
</dbReference>
<sequence length="85" mass="9860">MDEIKRETSEGERLVSLQAPNKEVLSYYTPTTPSTAIDKVLVNAMTHVFVIMQLQETRRGPGLQDQERCYETLKRQEKQLFLDLC</sequence>
<evidence type="ECO:0000313" key="1">
    <source>
        <dbReference type="EMBL" id="KAF3841756.1"/>
    </source>
</evidence>
<protein>
    <submittedName>
        <fullName evidence="1">Uncharacterized protein</fullName>
    </submittedName>
</protein>
<dbReference type="AlphaFoldDB" id="A0A7J5XXB2"/>
<dbReference type="EMBL" id="JAAKFY010000019">
    <property type="protein sequence ID" value="KAF3841756.1"/>
    <property type="molecule type" value="Genomic_DNA"/>
</dbReference>
<accession>A0A7J5XXB2</accession>
<gene>
    <name evidence="1" type="ORF">F7725_023707</name>
</gene>
<name>A0A7J5XXB2_DISMA</name>
<evidence type="ECO:0000313" key="2">
    <source>
        <dbReference type="Proteomes" id="UP000518266"/>
    </source>
</evidence>
<comment type="caution">
    <text evidence="1">The sequence shown here is derived from an EMBL/GenBank/DDBJ whole genome shotgun (WGS) entry which is preliminary data.</text>
</comment>
<reference evidence="1 2" key="1">
    <citation type="submission" date="2020-03" db="EMBL/GenBank/DDBJ databases">
        <title>Dissostichus mawsoni Genome sequencing and assembly.</title>
        <authorList>
            <person name="Park H."/>
        </authorList>
    </citation>
    <scope>NUCLEOTIDE SEQUENCE [LARGE SCALE GENOMIC DNA]</scope>
    <source>
        <strain evidence="1">DM0001</strain>
        <tissue evidence="1">Muscle</tissue>
    </source>
</reference>